<evidence type="ECO:0000256" key="1">
    <source>
        <dbReference type="ARBA" id="ARBA00008361"/>
    </source>
</evidence>
<dbReference type="Gene3D" id="3.40.50.150">
    <property type="entry name" value="Vaccinia Virus protein VP39"/>
    <property type="match status" value="2"/>
</dbReference>
<feature type="domain" description="Methyltransferase type 11" evidence="5">
    <location>
        <begin position="54"/>
        <end position="158"/>
    </location>
</feature>
<proteinExistence type="inferred from homology"/>
<comment type="caution">
    <text evidence="6">The sequence shown here is derived from an EMBL/GenBank/DDBJ whole genome shotgun (WGS) entry which is preliminary data.</text>
</comment>
<keyword evidence="2" id="KW-0489">Methyltransferase</keyword>
<dbReference type="AlphaFoldDB" id="A0A8S4P8A3"/>
<evidence type="ECO:0000313" key="7">
    <source>
        <dbReference type="Proteomes" id="UP000749559"/>
    </source>
</evidence>
<evidence type="ECO:0000256" key="3">
    <source>
        <dbReference type="ARBA" id="ARBA00022679"/>
    </source>
</evidence>
<protein>
    <recommendedName>
        <fullName evidence="5">Methyltransferase type 11 domain-containing protein</fullName>
    </recommendedName>
</protein>
<keyword evidence="4" id="KW-0511">Multifunctional enzyme</keyword>
<comment type="similarity">
    <text evidence="1">Belongs to the methyltransferase superfamily.</text>
</comment>
<name>A0A8S4P8A3_OWEFU</name>
<reference evidence="6" key="1">
    <citation type="submission" date="2022-03" db="EMBL/GenBank/DDBJ databases">
        <authorList>
            <person name="Martin C."/>
        </authorList>
    </citation>
    <scope>NUCLEOTIDE SEQUENCE</scope>
</reference>
<dbReference type="InterPro" id="IPR029063">
    <property type="entry name" value="SAM-dependent_MTases_sf"/>
</dbReference>
<dbReference type="GO" id="GO:0032259">
    <property type="term" value="P:methylation"/>
    <property type="evidence" value="ECO:0007669"/>
    <property type="project" value="UniProtKB-KW"/>
</dbReference>
<dbReference type="InterPro" id="IPR051419">
    <property type="entry name" value="Lys/N-term_MeTrsfase_sf"/>
</dbReference>
<dbReference type="PANTHER" id="PTHR12176:SF78">
    <property type="entry name" value="EEF1A LYSINE AND N-TERMINAL METHYLTRANSFERASE"/>
    <property type="match status" value="1"/>
</dbReference>
<dbReference type="SUPFAM" id="SSF53335">
    <property type="entry name" value="S-adenosyl-L-methionine-dependent methyltransferases"/>
    <property type="match status" value="2"/>
</dbReference>
<dbReference type="Proteomes" id="UP000749559">
    <property type="component" value="Unassembled WGS sequence"/>
</dbReference>
<evidence type="ECO:0000256" key="2">
    <source>
        <dbReference type="ARBA" id="ARBA00022603"/>
    </source>
</evidence>
<organism evidence="6 7">
    <name type="scientific">Owenia fusiformis</name>
    <name type="common">Polychaete worm</name>
    <dbReference type="NCBI Taxonomy" id="6347"/>
    <lineage>
        <taxon>Eukaryota</taxon>
        <taxon>Metazoa</taxon>
        <taxon>Spiralia</taxon>
        <taxon>Lophotrochozoa</taxon>
        <taxon>Annelida</taxon>
        <taxon>Polychaeta</taxon>
        <taxon>Sedentaria</taxon>
        <taxon>Canalipalpata</taxon>
        <taxon>Sabellida</taxon>
        <taxon>Oweniida</taxon>
        <taxon>Oweniidae</taxon>
        <taxon>Owenia</taxon>
    </lineage>
</organism>
<keyword evidence="3" id="KW-0808">Transferase</keyword>
<accession>A0A8S4P8A3</accession>
<dbReference type="PANTHER" id="PTHR12176">
    <property type="entry name" value="SAM-DEPENDENT METHYLTRANSFERASE SUPERFAMILY PROTEIN"/>
    <property type="match status" value="1"/>
</dbReference>
<dbReference type="EMBL" id="CAIIXF020000007">
    <property type="protein sequence ID" value="CAH1790426.1"/>
    <property type="molecule type" value="Genomic_DNA"/>
</dbReference>
<evidence type="ECO:0000313" key="6">
    <source>
        <dbReference type="EMBL" id="CAH1790426.1"/>
    </source>
</evidence>
<keyword evidence="7" id="KW-1185">Reference proteome</keyword>
<dbReference type="OrthoDB" id="411785at2759"/>
<dbReference type="InterPro" id="IPR013216">
    <property type="entry name" value="Methyltransf_11"/>
</dbReference>
<dbReference type="FunFam" id="3.40.50.150:FF:000110">
    <property type="entry name" value="methyltransferase-like protein 13 isoform X1"/>
    <property type="match status" value="1"/>
</dbReference>
<evidence type="ECO:0000259" key="5">
    <source>
        <dbReference type="Pfam" id="PF08241"/>
    </source>
</evidence>
<sequence>MDLLPKSHKEFSSAEYWERFFKKRGNQAFEWYGQYQDLCGVIHKYMKQADKTLVIGCGNSRLSADLYDVGYHDIRNIDISEVVIKQMSDQNSKSRPDMKFIQMDLTKMTFADNEFSVVLDKGTLDALLTDSSEETIQRIDTIFGEIGRVLKVGGRYICISLAQEHILNKVLEYFPKEGWIVRVHRIIQDNDLEDREFQLPVFAFVFTKLMKLPNFKPIFEVGQFDDTLERLETAEKVCASIQGMQQYSLVRHHLQKKQQKNEQLSLDLYSSASTKPRYTLHIVDHPKQRAANRFAVFIVPEGRETEWLFSSDEGRRQLSDSAGFGRLVVVSLNRDHSYAGLESVKNELSEKVLELAPADLGRIQVPFLSAGDDINKRQVRYRGNSEMSGNYVVEDVEVDNGATFRRLIFLANQNIVQSEAKLRKESGRTKGGKKKAAKFVVDPTYLANEHHHSMVAGLVLVDNFKQILDTKLSTLLVGLGGGGLPHFIHHFFPKIWLDIVDIDPAMLTIATEWFNFPKDDRLQVNIADGLQYIKDQADKGVKLHAVMLDVDSKDSTMGMSCPPKPFIHTTMLQHIKSLLLPGGVFMLNLVCREQKLREEATADLKTVFPYILTINIPEQVNEIIYAFPEDRQNTLNFDLGSKGLPKHIAGYLKTLVEGMREYSKTSSVPRLTQKLDGLHLIG</sequence>
<dbReference type="CDD" id="cd02440">
    <property type="entry name" value="AdoMet_MTases"/>
    <property type="match status" value="1"/>
</dbReference>
<evidence type="ECO:0000256" key="4">
    <source>
        <dbReference type="ARBA" id="ARBA00023268"/>
    </source>
</evidence>
<gene>
    <name evidence="6" type="ORF">OFUS_LOCUS15633</name>
</gene>
<dbReference type="GO" id="GO:0008168">
    <property type="term" value="F:methyltransferase activity"/>
    <property type="evidence" value="ECO:0007669"/>
    <property type="project" value="UniProtKB-KW"/>
</dbReference>
<dbReference type="Pfam" id="PF08241">
    <property type="entry name" value="Methyltransf_11"/>
    <property type="match status" value="1"/>
</dbReference>